<proteinExistence type="predicted"/>
<dbReference type="AlphaFoldDB" id="A0A2R8AJF4"/>
<evidence type="ECO:0000256" key="1">
    <source>
        <dbReference type="SAM" id="MobiDB-lite"/>
    </source>
</evidence>
<evidence type="ECO:0000313" key="2">
    <source>
        <dbReference type="EMBL" id="SPF76168.1"/>
    </source>
</evidence>
<organism evidence="2 3">
    <name type="scientific">Aliiroseovarius pelagivivens</name>
    <dbReference type="NCBI Taxonomy" id="1639690"/>
    <lineage>
        <taxon>Bacteria</taxon>
        <taxon>Pseudomonadati</taxon>
        <taxon>Pseudomonadota</taxon>
        <taxon>Alphaproteobacteria</taxon>
        <taxon>Rhodobacterales</taxon>
        <taxon>Paracoccaceae</taxon>
        <taxon>Aliiroseovarius</taxon>
    </lineage>
</organism>
<dbReference type="EMBL" id="OMOI01000001">
    <property type="protein sequence ID" value="SPF76168.1"/>
    <property type="molecule type" value="Genomic_DNA"/>
</dbReference>
<protein>
    <submittedName>
        <fullName evidence="2">Uncharacterized protein</fullName>
    </submittedName>
</protein>
<accession>A0A2R8AJF4</accession>
<keyword evidence="3" id="KW-1185">Reference proteome</keyword>
<gene>
    <name evidence="2" type="ORF">ALP8811_01168</name>
</gene>
<dbReference type="Proteomes" id="UP000244911">
    <property type="component" value="Unassembled WGS sequence"/>
</dbReference>
<feature type="region of interest" description="Disordered" evidence="1">
    <location>
        <begin position="85"/>
        <end position="106"/>
    </location>
</feature>
<evidence type="ECO:0000313" key="3">
    <source>
        <dbReference type="Proteomes" id="UP000244911"/>
    </source>
</evidence>
<name>A0A2R8AJF4_9RHOB</name>
<sequence>MYPGHRAIRLDKNHIQRYQRVFHPKSDLLRSLKEKQHSMGRRHMFAKHQPLGSFARVVRDLDRKGCLAPVTANTDAIRMAVRGLGPMGAQSGGKKRAKSYHTLAQG</sequence>
<reference evidence="2 3" key="1">
    <citation type="submission" date="2018-03" db="EMBL/GenBank/DDBJ databases">
        <authorList>
            <person name="Keele B.F."/>
        </authorList>
    </citation>
    <scope>NUCLEOTIDE SEQUENCE [LARGE SCALE GENOMIC DNA]</scope>
    <source>
        <strain evidence="2 3">CECT 8811</strain>
    </source>
</reference>